<evidence type="ECO:0000313" key="7">
    <source>
        <dbReference type="EMBL" id="PSN69155.1"/>
    </source>
</evidence>
<evidence type="ECO:0000256" key="6">
    <source>
        <dbReference type="SAM" id="Phobius"/>
    </source>
</evidence>
<feature type="transmembrane region" description="Helical" evidence="6">
    <location>
        <begin position="315"/>
        <end position="338"/>
    </location>
</feature>
<feature type="transmembrane region" description="Helical" evidence="6">
    <location>
        <begin position="220"/>
        <end position="240"/>
    </location>
</feature>
<dbReference type="GO" id="GO:0016020">
    <property type="term" value="C:membrane"/>
    <property type="evidence" value="ECO:0007669"/>
    <property type="project" value="UniProtKB-SubCell"/>
</dbReference>
<dbReference type="SUPFAM" id="SSF103473">
    <property type="entry name" value="MFS general substrate transporter"/>
    <property type="match status" value="1"/>
</dbReference>
<feature type="transmembrane region" description="Helical" evidence="6">
    <location>
        <begin position="284"/>
        <end position="303"/>
    </location>
</feature>
<keyword evidence="4 6" id="KW-1133">Transmembrane helix</keyword>
<dbReference type="Gene3D" id="1.20.1250.20">
    <property type="entry name" value="MFS general substrate transporter like domains"/>
    <property type="match status" value="2"/>
</dbReference>
<dbReference type="EMBL" id="KZ678133">
    <property type="protein sequence ID" value="PSN69155.1"/>
    <property type="molecule type" value="Genomic_DNA"/>
</dbReference>
<feature type="transmembrane region" description="Helical" evidence="6">
    <location>
        <begin position="350"/>
        <end position="370"/>
    </location>
</feature>
<keyword evidence="5 6" id="KW-0472">Membrane</keyword>
<dbReference type="FunFam" id="1.20.1250.20:FF:000013">
    <property type="entry name" value="MFS general substrate transporter"/>
    <property type="match status" value="1"/>
</dbReference>
<evidence type="ECO:0000256" key="4">
    <source>
        <dbReference type="ARBA" id="ARBA00022989"/>
    </source>
</evidence>
<comment type="subcellular location">
    <subcellularLocation>
        <location evidence="1">Membrane</location>
        <topology evidence="1">Multi-pass membrane protein</topology>
    </subcellularLocation>
</comment>
<dbReference type="AlphaFoldDB" id="A0A2T2NUQ1"/>
<evidence type="ECO:0000256" key="3">
    <source>
        <dbReference type="ARBA" id="ARBA00022692"/>
    </source>
</evidence>
<dbReference type="Pfam" id="PF07690">
    <property type="entry name" value="MFS_1"/>
    <property type="match status" value="2"/>
</dbReference>
<feature type="transmembrane region" description="Helical" evidence="6">
    <location>
        <begin position="260"/>
        <end position="277"/>
    </location>
</feature>
<feature type="transmembrane region" description="Helical" evidence="6">
    <location>
        <begin position="146"/>
        <end position="168"/>
    </location>
</feature>
<dbReference type="InterPro" id="IPR036259">
    <property type="entry name" value="MFS_trans_sf"/>
</dbReference>
<dbReference type="PANTHER" id="PTHR43791:SF54">
    <property type="entry name" value="MAJOR FACILITATOR SUPERFAMILY (MFS) PROFILE DOMAIN-CONTAINING PROTEIN-RELATED"/>
    <property type="match status" value="1"/>
</dbReference>
<evidence type="ECO:0000313" key="8">
    <source>
        <dbReference type="Proteomes" id="UP000240883"/>
    </source>
</evidence>
<organism evidence="7 8">
    <name type="scientific">Corynespora cassiicola Philippines</name>
    <dbReference type="NCBI Taxonomy" id="1448308"/>
    <lineage>
        <taxon>Eukaryota</taxon>
        <taxon>Fungi</taxon>
        <taxon>Dikarya</taxon>
        <taxon>Ascomycota</taxon>
        <taxon>Pezizomycotina</taxon>
        <taxon>Dothideomycetes</taxon>
        <taxon>Pleosporomycetidae</taxon>
        <taxon>Pleosporales</taxon>
        <taxon>Corynesporascaceae</taxon>
        <taxon>Corynespora</taxon>
    </lineage>
</organism>
<dbReference type="GO" id="GO:0022857">
    <property type="term" value="F:transmembrane transporter activity"/>
    <property type="evidence" value="ECO:0007669"/>
    <property type="project" value="InterPro"/>
</dbReference>
<keyword evidence="8" id="KW-1185">Reference proteome</keyword>
<evidence type="ECO:0000256" key="2">
    <source>
        <dbReference type="ARBA" id="ARBA00022448"/>
    </source>
</evidence>
<reference evidence="7 8" key="1">
    <citation type="journal article" date="2018" name="Front. Microbiol.">
        <title>Genome-Wide Analysis of Corynespora cassiicola Leaf Fall Disease Putative Effectors.</title>
        <authorList>
            <person name="Lopez D."/>
            <person name="Ribeiro S."/>
            <person name="Label P."/>
            <person name="Fumanal B."/>
            <person name="Venisse J.S."/>
            <person name="Kohler A."/>
            <person name="de Oliveira R.R."/>
            <person name="Labutti K."/>
            <person name="Lipzen A."/>
            <person name="Lail K."/>
            <person name="Bauer D."/>
            <person name="Ohm R.A."/>
            <person name="Barry K.W."/>
            <person name="Spatafora J."/>
            <person name="Grigoriev I.V."/>
            <person name="Martin F.M."/>
            <person name="Pujade-Renaud V."/>
        </authorList>
    </citation>
    <scope>NUCLEOTIDE SEQUENCE [LARGE SCALE GENOMIC DNA]</scope>
    <source>
        <strain evidence="7 8">Philippines</strain>
    </source>
</reference>
<dbReference type="OrthoDB" id="2962993at2759"/>
<evidence type="ECO:0000256" key="5">
    <source>
        <dbReference type="ARBA" id="ARBA00023136"/>
    </source>
</evidence>
<gene>
    <name evidence="7" type="ORF">BS50DRAFT_664003</name>
</gene>
<dbReference type="PANTHER" id="PTHR43791">
    <property type="entry name" value="PERMEASE-RELATED"/>
    <property type="match status" value="1"/>
</dbReference>
<keyword evidence="3 6" id="KW-0812">Transmembrane</keyword>
<keyword evidence="2" id="KW-0813">Transport</keyword>
<feature type="transmembrane region" description="Helical" evidence="6">
    <location>
        <begin position="382"/>
        <end position="402"/>
    </location>
</feature>
<protein>
    <submittedName>
        <fullName evidence="7">MFS general substrate transporter</fullName>
    </submittedName>
</protein>
<dbReference type="Proteomes" id="UP000240883">
    <property type="component" value="Unassembled WGS sequence"/>
</dbReference>
<dbReference type="InterPro" id="IPR011701">
    <property type="entry name" value="MFS"/>
</dbReference>
<name>A0A2T2NUQ1_CORCC</name>
<feature type="transmembrane region" description="Helical" evidence="6">
    <location>
        <begin position="103"/>
        <end position="126"/>
    </location>
</feature>
<evidence type="ECO:0000256" key="1">
    <source>
        <dbReference type="ARBA" id="ARBA00004141"/>
    </source>
</evidence>
<sequence>MVVSEYDEYLGLCEIMTDVKLKRLVRKIDFRVLPQLIVLYLMSYIDRTNVGNAKLFGAQEDMNISGQQWNTALAIFFVTYSLGAVPANICLQRLGPRIWLPTMMLSVSLILICASFQSNFGGWAAFRVLLGAVEAGLDGTWGYRGWRWIYCLEGIFSAILSIAAFWIIHDSPSKVSWLTTEERRFLMLRHKFSAGGETGIAEKEEFSWEAVGKVFKSFHIYALVLMEFTLCVVVYGVSFVLPTIINNLGYSAADAQAMTAPPYLFACVVTIFSGWAADRYKQRMLSVLFPNLLAMTGFIIIIISVRHHHLPGVTLFGIFFAIGGLYPISPAVTAWAALNLAGTMKRSVGIGAMIAFSQLGGIVGSNIYIAEQSPRYPLGYGISISMLGIFGIIWPVCYFFILKRTNANRARMSVDEVRSKYTDEQLAEMGDNSPLFRYST</sequence>
<feature type="transmembrane region" description="Helical" evidence="6">
    <location>
        <begin position="72"/>
        <end position="91"/>
    </location>
</feature>
<proteinExistence type="predicted"/>
<accession>A0A2T2NUQ1</accession>